<evidence type="ECO:0000256" key="5">
    <source>
        <dbReference type="ARBA" id="ARBA00022692"/>
    </source>
</evidence>
<dbReference type="InterPro" id="IPR003423">
    <property type="entry name" value="OMP_efflux"/>
</dbReference>
<dbReference type="GO" id="GO:0015288">
    <property type="term" value="F:porin activity"/>
    <property type="evidence" value="ECO:0007669"/>
    <property type="project" value="TreeGrafter"/>
</dbReference>
<accession>A0A1F6GQR2</accession>
<dbReference type="AlphaFoldDB" id="A0A1F6GQR2"/>
<proteinExistence type="inferred from homology"/>
<sequence length="411" mass="45826">MKANWKFVLGWLLCLGAPPAWAELPTERLELSQALEYAFEHSPVWIGVQAEVAAVSARAQGAGGWDAPRMMIEQGPQDEKYSLVQPLPFWGWSDLESEAAELNAQAASFEQEAKRRELERQVKSTFYDLWQLEGIPGLLEEIQTLFEKLAETGSIESQRNQDMLGASLETQAKLGENAYELVQKQDQLTNARVRLNRLLGRSDDPWVTSVADPPQPKLGMELKELIAQALATHPTLKALKLKEQAAARERELQSSKSHAPMVELGFNYFKMGPSTMGTNPVRQYNYSFSLGFSLPWGNSRLGAAAEAEEAGATAALENRKAFEEEVIEQVSVHFHHAQNAFRLVRLMEDQVLPPAKMADQINQRLYSGGGRGMSLSLSSRVNLLNIKIKTLNAKAEYLKAVAELEEWAGKF</sequence>
<dbReference type="EMBL" id="MFNF01000046">
    <property type="protein sequence ID" value="OGH00379.1"/>
    <property type="molecule type" value="Genomic_DNA"/>
</dbReference>
<evidence type="ECO:0000256" key="8">
    <source>
        <dbReference type="SAM" id="Coils"/>
    </source>
</evidence>
<comment type="subcellular location">
    <subcellularLocation>
        <location evidence="1">Cell outer membrane</location>
    </subcellularLocation>
</comment>
<evidence type="ECO:0000256" key="7">
    <source>
        <dbReference type="ARBA" id="ARBA00023237"/>
    </source>
</evidence>
<protein>
    <recommendedName>
        <fullName evidence="12">Transporter</fullName>
    </recommendedName>
</protein>
<keyword evidence="4" id="KW-1134">Transmembrane beta strand</keyword>
<reference evidence="10 11" key="1">
    <citation type="journal article" date="2016" name="Nat. Commun.">
        <title>Thousands of microbial genomes shed light on interconnected biogeochemical processes in an aquifer system.</title>
        <authorList>
            <person name="Anantharaman K."/>
            <person name="Brown C.T."/>
            <person name="Hug L.A."/>
            <person name="Sharon I."/>
            <person name="Castelle C.J."/>
            <person name="Probst A.J."/>
            <person name="Thomas B.C."/>
            <person name="Singh A."/>
            <person name="Wilkins M.J."/>
            <person name="Karaoz U."/>
            <person name="Brodie E.L."/>
            <person name="Williams K.H."/>
            <person name="Hubbard S.S."/>
            <person name="Banfield J.F."/>
        </authorList>
    </citation>
    <scope>NUCLEOTIDE SEQUENCE [LARGE SCALE GENOMIC DNA]</scope>
</reference>
<dbReference type="Proteomes" id="UP000177583">
    <property type="component" value="Unassembled WGS sequence"/>
</dbReference>
<gene>
    <name evidence="10" type="ORF">A2557_09275</name>
</gene>
<dbReference type="PANTHER" id="PTHR30026">
    <property type="entry name" value="OUTER MEMBRANE PROTEIN TOLC"/>
    <property type="match status" value="1"/>
</dbReference>
<dbReference type="GO" id="GO:0015562">
    <property type="term" value="F:efflux transmembrane transporter activity"/>
    <property type="evidence" value="ECO:0007669"/>
    <property type="project" value="InterPro"/>
</dbReference>
<organism evidence="10 11">
    <name type="scientific">Candidatus Lambdaproteobacteria bacterium RIFOXYD2_FULL_56_26</name>
    <dbReference type="NCBI Taxonomy" id="1817773"/>
    <lineage>
        <taxon>Bacteria</taxon>
        <taxon>Pseudomonadati</taxon>
        <taxon>Pseudomonadota</taxon>
        <taxon>Candidatus Lambdaproteobacteria</taxon>
    </lineage>
</organism>
<evidence type="ECO:0000313" key="10">
    <source>
        <dbReference type="EMBL" id="OGH00379.1"/>
    </source>
</evidence>
<evidence type="ECO:0000256" key="1">
    <source>
        <dbReference type="ARBA" id="ARBA00004442"/>
    </source>
</evidence>
<keyword evidence="9" id="KW-0732">Signal</keyword>
<feature type="coiled-coil region" evidence="8">
    <location>
        <begin position="92"/>
        <end position="119"/>
    </location>
</feature>
<comment type="similarity">
    <text evidence="2">Belongs to the outer membrane factor (OMF) (TC 1.B.17) family.</text>
</comment>
<evidence type="ECO:0000256" key="9">
    <source>
        <dbReference type="SAM" id="SignalP"/>
    </source>
</evidence>
<keyword evidence="5" id="KW-0812">Transmembrane</keyword>
<feature type="signal peptide" evidence="9">
    <location>
        <begin position="1"/>
        <end position="22"/>
    </location>
</feature>
<dbReference type="GO" id="GO:1990281">
    <property type="term" value="C:efflux pump complex"/>
    <property type="evidence" value="ECO:0007669"/>
    <property type="project" value="TreeGrafter"/>
</dbReference>
<keyword evidence="8" id="KW-0175">Coiled coil</keyword>
<evidence type="ECO:0000256" key="4">
    <source>
        <dbReference type="ARBA" id="ARBA00022452"/>
    </source>
</evidence>
<feature type="chain" id="PRO_5009524741" description="Transporter" evidence="9">
    <location>
        <begin position="23"/>
        <end position="411"/>
    </location>
</feature>
<dbReference type="SUPFAM" id="SSF56954">
    <property type="entry name" value="Outer membrane efflux proteins (OEP)"/>
    <property type="match status" value="1"/>
</dbReference>
<evidence type="ECO:0000256" key="3">
    <source>
        <dbReference type="ARBA" id="ARBA00022448"/>
    </source>
</evidence>
<keyword evidence="3" id="KW-0813">Transport</keyword>
<dbReference type="Gene3D" id="1.20.1600.10">
    <property type="entry name" value="Outer membrane efflux proteins (OEP)"/>
    <property type="match status" value="1"/>
</dbReference>
<evidence type="ECO:0000256" key="2">
    <source>
        <dbReference type="ARBA" id="ARBA00007613"/>
    </source>
</evidence>
<comment type="caution">
    <text evidence="10">The sequence shown here is derived from an EMBL/GenBank/DDBJ whole genome shotgun (WGS) entry which is preliminary data.</text>
</comment>
<name>A0A1F6GQR2_9PROT</name>
<evidence type="ECO:0000256" key="6">
    <source>
        <dbReference type="ARBA" id="ARBA00023136"/>
    </source>
</evidence>
<dbReference type="InterPro" id="IPR051906">
    <property type="entry name" value="TolC-like"/>
</dbReference>
<keyword evidence="6" id="KW-0472">Membrane</keyword>
<dbReference type="GO" id="GO:0009279">
    <property type="term" value="C:cell outer membrane"/>
    <property type="evidence" value="ECO:0007669"/>
    <property type="project" value="UniProtKB-SubCell"/>
</dbReference>
<keyword evidence="7" id="KW-0998">Cell outer membrane</keyword>
<dbReference type="PANTHER" id="PTHR30026:SF20">
    <property type="entry name" value="OUTER MEMBRANE PROTEIN TOLC"/>
    <property type="match status" value="1"/>
</dbReference>
<evidence type="ECO:0000313" key="11">
    <source>
        <dbReference type="Proteomes" id="UP000177583"/>
    </source>
</evidence>
<dbReference type="Pfam" id="PF02321">
    <property type="entry name" value="OEP"/>
    <property type="match status" value="1"/>
</dbReference>
<evidence type="ECO:0008006" key="12">
    <source>
        <dbReference type="Google" id="ProtNLM"/>
    </source>
</evidence>